<accession>A0ABW0RL70</accession>
<sequence length="111" mass="12775">MKQTALFPEDIVITTDMFVLLQLFTNYRNIDIAQDFHGLSHVYHSVYTQPDKIPKTSWSTERVMRAIEKCEEADLIAYGETITGHKWTITEKGIAARRAAFQVKRRGETSP</sequence>
<evidence type="ECO:0000313" key="2">
    <source>
        <dbReference type="Proteomes" id="UP001596055"/>
    </source>
</evidence>
<protein>
    <submittedName>
        <fullName evidence="1">Uncharacterized protein</fullName>
    </submittedName>
</protein>
<keyword evidence="2" id="KW-1185">Reference proteome</keyword>
<dbReference type="EMBL" id="JBHSNL010000001">
    <property type="protein sequence ID" value="MFC5544270.1"/>
    <property type="molecule type" value="Genomic_DNA"/>
</dbReference>
<dbReference type="Proteomes" id="UP001596055">
    <property type="component" value="Unassembled WGS sequence"/>
</dbReference>
<evidence type="ECO:0000313" key="1">
    <source>
        <dbReference type="EMBL" id="MFC5544270.1"/>
    </source>
</evidence>
<proteinExistence type="predicted"/>
<name>A0ABW0RL70_9GAMM</name>
<comment type="caution">
    <text evidence="1">The sequence shown here is derived from an EMBL/GenBank/DDBJ whole genome shotgun (WGS) entry which is preliminary data.</text>
</comment>
<organism evidence="1 2">
    <name type="scientific">Marinobacter koreensis</name>
    <dbReference type="NCBI Taxonomy" id="335974"/>
    <lineage>
        <taxon>Bacteria</taxon>
        <taxon>Pseudomonadati</taxon>
        <taxon>Pseudomonadota</taxon>
        <taxon>Gammaproteobacteria</taxon>
        <taxon>Pseudomonadales</taxon>
        <taxon>Marinobacteraceae</taxon>
        <taxon>Marinobacter</taxon>
    </lineage>
</organism>
<reference evidence="2" key="1">
    <citation type="journal article" date="2019" name="Int. J. Syst. Evol. Microbiol.">
        <title>The Global Catalogue of Microorganisms (GCM) 10K type strain sequencing project: providing services to taxonomists for standard genome sequencing and annotation.</title>
        <authorList>
            <consortium name="The Broad Institute Genomics Platform"/>
            <consortium name="The Broad Institute Genome Sequencing Center for Infectious Disease"/>
            <person name="Wu L."/>
            <person name="Ma J."/>
        </authorList>
    </citation>
    <scope>NUCLEOTIDE SEQUENCE [LARGE SCALE GENOMIC DNA]</scope>
    <source>
        <strain evidence="2">CGMCC 4.1799</strain>
    </source>
</reference>
<gene>
    <name evidence="1" type="ORF">ACFPQA_04365</name>
</gene>
<dbReference type="RefSeq" id="WP_248154906.1">
    <property type="nucleotide sequence ID" value="NZ_JAKZAJ010000001.1"/>
</dbReference>